<name>A0A0D2MA36_9CHLO</name>
<dbReference type="Gene3D" id="3.40.50.1820">
    <property type="entry name" value="alpha/beta hydrolase"/>
    <property type="match status" value="1"/>
</dbReference>
<evidence type="ECO:0000313" key="2">
    <source>
        <dbReference type="EMBL" id="KIY92235.1"/>
    </source>
</evidence>
<protein>
    <recommendedName>
        <fullName evidence="4">Serine aminopeptidase S33 domain-containing protein</fullName>
    </recommendedName>
</protein>
<organism evidence="2 3">
    <name type="scientific">Monoraphidium neglectum</name>
    <dbReference type="NCBI Taxonomy" id="145388"/>
    <lineage>
        <taxon>Eukaryota</taxon>
        <taxon>Viridiplantae</taxon>
        <taxon>Chlorophyta</taxon>
        <taxon>core chlorophytes</taxon>
        <taxon>Chlorophyceae</taxon>
        <taxon>CS clade</taxon>
        <taxon>Sphaeropleales</taxon>
        <taxon>Selenastraceae</taxon>
        <taxon>Monoraphidium</taxon>
    </lineage>
</organism>
<dbReference type="SUPFAM" id="SSF53474">
    <property type="entry name" value="alpha/beta-Hydrolases"/>
    <property type="match status" value="1"/>
</dbReference>
<evidence type="ECO:0008006" key="4">
    <source>
        <dbReference type="Google" id="ProtNLM"/>
    </source>
</evidence>
<dbReference type="EMBL" id="KK105824">
    <property type="protein sequence ID" value="KIY92235.1"/>
    <property type="molecule type" value="Genomic_DNA"/>
</dbReference>
<feature type="non-terminal residue" evidence="2">
    <location>
        <position position="110"/>
    </location>
</feature>
<dbReference type="STRING" id="145388.A0A0D2MA36"/>
<dbReference type="InterPro" id="IPR029058">
    <property type="entry name" value="AB_hydrolase_fold"/>
</dbReference>
<reference evidence="2 3" key="1">
    <citation type="journal article" date="2013" name="BMC Genomics">
        <title>Reconstruction of the lipid metabolism for the microalga Monoraphidium neglectum from its genome sequence reveals characteristics suitable for biofuel production.</title>
        <authorList>
            <person name="Bogen C."/>
            <person name="Al-Dilaimi A."/>
            <person name="Albersmeier A."/>
            <person name="Wichmann J."/>
            <person name="Grundmann M."/>
            <person name="Rupp O."/>
            <person name="Lauersen K.J."/>
            <person name="Blifernez-Klassen O."/>
            <person name="Kalinowski J."/>
            <person name="Goesmann A."/>
            <person name="Mussgnug J.H."/>
            <person name="Kruse O."/>
        </authorList>
    </citation>
    <scope>NUCLEOTIDE SEQUENCE [LARGE SCALE GENOMIC DNA]</scope>
    <source>
        <strain evidence="2 3">SAG 48.87</strain>
    </source>
</reference>
<dbReference type="Proteomes" id="UP000054498">
    <property type="component" value="Unassembled WGS sequence"/>
</dbReference>
<evidence type="ECO:0000256" key="1">
    <source>
        <dbReference type="SAM" id="MobiDB-lite"/>
    </source>
</evidence>
<dbReference type="GeneID" id="25733417"/>
<keyword evidence="3" id="KW-1185">Reference proteome</keyword>
<dbReference type="OrthoDB" id="9988524at2759"/>
<dbReference type="RefSeq" id="XP_013891255.1">
    <property type="nucleotide sequence ID" value="XM_014035801.1"/>
</dbReference>
<proteinExistence type="predicted"/>
<dbReference type="KEGG" id="mng:MNEG_15727"/>
<accession>A0A0D2MA36</accession>
<evidence type="ECO:0000313" key="3">
    <source>
        <dbReference type="Proteomes" id="UP000054498"/>
    </source>
</evidence>
<sequence>MLPDIRDATITNRSSSSSGSSSSSSSSGSSSSSQGSASNRAGDSSRSGGAAAAAAAAPCVILAHGYMSGRNSELLVRLATALAREGLSSLRFDFSGSGDSEGRFRYGGYR</sequence>
<feature type="region of interest" description="Disordered" evidence="1">
    <location>
        <begin position="1"/>
        <end position="48"/>
    </location>
</feature>
<gene>
    <name evidence="2" type="ORF">MNEG_15727</name>
</gene>
<feature type="compositionally biased region" description="Low complexity" evidence="1">
    <location>
        <begin position="14"/>
        <end position="48"/>
    </location>
</feature>
<dbReference type="AlphaFoldDB" id="A0A0D2MA36"/>